<dbReference type="InterPro" id="IPR001764">
    <property type="entry name" value="Glyco_hydro_3_N"/>
</dbReference>
<dbReference type="PANTHER" id="PTHR42715">
    <property type="entry name" value="BETA-GLUCOSIDASE"/>
    <property type="match status" value="1"/>
</dbReference>
<dbReference type="InterPro" id="IPR019800">
    <property type="entry name" value="Glyco_hydro_3_AS"/>
</dbReference>
<dbReference type="PANTHER" id="PTHR42715:SF10">
    <property type="entry name" value="BETA-GLUCOSIDASE"/>
    <property type="match status" value="1"/>
</dbReference>
<dbReference type="InterPro" id="IPR017853">
    <property type="entry name" value="GH"/>
</dbReference>
<dbReference type="InterPro" id="IPR013783">
    <property type="entry name" value="Ig-like_fold"/>
</dbReference>
<dbReference type="RefSeq" id="WP_185259508.1">
    <property type="nucleotide sequence ID" value="NZ_AP023368.1"/>
</dbReference>
<dbReference type="InterPro" id="IPR026891">
    <property type="entry name" value="Fn3-like"/>
</dbReference>
<reference evidence="6 7" key="2">
    <citation type="submission" date="2020-08" db="EMBL/GenBank/DDBJ databases">
        <authorList>
            <person name="Ueki A."/>
            <person name="Tonouchi A."/>
        </authorList>
    </citation>
    <scope>NUCLEOTIDE SEQUENCE [LARGE SCALE GENOMIC DNA]</scope>
    <source>
        <strain evidence="6 7">CTTW</strain>
    </source>
</reference>
<dbReference type="Gene3D" id="3.40.50.1700">
    <property type="entry name" value="Glycoside hydrolase family 3 C-terminal domain"/>
    <property type="match status" value="1"/>
</dbReference>
<dbReference type="SMART" id="SM01217">
    <property type="entry name" value="Fn3_like"/>
    <property type="match status" value="1"/>
</dbReference>
<dbReference type="PROSITE" id="PS00775">
    <property type="entry name" value="GLYCOSYL_HYDROL_F3"/>
    <property type="match status" value="1"/>
</dbReference>
<dbReference type="InterPro" id="IPR036881">
    <property type="entry name" value="Glyco_hydro_3_C_sf"/>
</dbReference>
<reference evidence="6 7" key="1">
    <citation type="submission" date="2020-08" db="EMBL/GenBank/DDBJ databases">
        <title>Draft genome sequencing of an Anaerocolumna strain isolated from anoxic soil subjected to BSD treatment.</title>
        <authorList>
            <person name="Uek A."/>
            <person name="Tonouchi A."/>
        </authorList>
    </citation>
    <scope>NUCLEOTIDE SEQUENCE [LARGE SCALE GENOMIC DNA]</scope>
    <source>
        <strain evidence="6 7">CTTW</strain>
    </source>
</reference>
<feature type="domain" description="Fibronectin type III-like" evidence="5">
    <location>
        <begin position="361"/>
        <end position="432"/>
    </location>
</feature>
<evidence type="ECO:0000256" key="3">
    <source>
        <dbReference type="ARBA" id="ARBA00023277"/>
    </source>
</evidence>
<dbReference type="PRINTS" id="PR00133">
    <property type="entry name" value="GLHYDRLASE3"/>
</dbReference>
<name>A0A7I8DLF5_9FIRM</name>
<sequence length="864" mass="94666">MLTYESKEARLSLAKKLASEGIVLLKNDNALLPLKSGAPIAIFGRAQLDTLIGGSGSGATASDETTLITEEFIKAGLTLDPALEAFYKNALDTERENAPDPEEERNKFKELLNSGLIYEIFGKYKAPIEEFSINEEILTSIPSTHTAFFILGRASGGEECDRRVQDDYYLTASEKDLLHRITAHFENVVVVLNINGFVDLSLIQSYPSVRSILFLGTAGEQGAAALADIITGKAVPSGKLPSTIAYSYEAYPSSELFFTDKDRPDTILTYEDFGLSAKDNRNPKVKSQEDFSKRPVAVYKEGIYMGYRYFDTFNVPVMYPFGYGLSYADFHIAYSYACREGENLQIIANVTNVSTLYSGKEVVQLYVSAPSGCLEKPYQELLTYAKTKELAPGETEEMTLSFPLKELASYDEASASYIIENGQYFLRLGNSSRNTKIIGKVQAEETIVTASYSNRLSLNSSNKGKLAFLSNKGAASYSYSTEEVEKHNAPCLLTLLQKDFNESKKSIAAASCSSSLSDKEARKPVSMQAFTLKDVKDGHCTLEELVEKMTPEELAVLLNGYGPGLPFGGMGGKYASTIQYSDGTDIAVSTHPTGFAGYISPALTKYGIPSVFYKDGPAGVQLTAWPTGISMACTFNMDLLKEFGTACAAEASGLDVDSWLAPGINLQRNPIGGRNFEYYSEDPRHTGYCGLAITLGAEEIGITTCPKHFALNEQETYRRGSTKNSFDALDSIVEERTARELYLKPFEMVVKNSKVSTLMTSFNKINGIFAAGNLDLCEGILREEWGYEGIVVTDWGDMDIVVDGADAIAAGNDVIMPGGPPVIEQVLTGFQEGRVTLSELRKSALRFLTYVMTSNSCKKYWEEQ</sequence>
<keyword evidence="7" id="KW-1185">Reference proteome</keyword>
<dbReference type="Pfam" id="PF00933">
    <property type="entry name" value="Glyco_hydro_3"/>
    <property type="match status" value="1"/>
</dbReference>
<gene>
    <name evidence="6" type="ORF">bsdcttw_22790</name>
</gene>
<evidence type="ECO:0000313" key="6">
    <source>
        <dbReference type="EMBL" id="BCJ99238.1"/>
    </source>
</evidence>
<dbReference type="AlphaFoldDB" id="A0A7I8DLF5"/>
<dbReference type="InterPro" id="IPR036962">
    <property type="entry name" value="Glyco_hydro_3_N_sf"/>
</dbReference>
<comment type="similarity">
    <text evidence="1 4">Belongs to the glycosyl hydrolase 3 family.</text>
</comment>
<keyword evidence="4" id="KW-0326">Glycosidase</keyword>
<dbReference type="Proteomes" id="UP000515703">
    <property type="component" value="Chromosome"/>
</dbReference>
<dbReference type="GO" id="GO:0004553">
    <property type="term" value="F:hydrolase activity, hydrolyzing O-glycosyl compounds"/>
    <property type="evidence" value="ECO:0007669"/>
    <property type="project" value="InterPro"/>
</dbReference>
<evidence type="ECO:0000256" key="1">
    <source>
        <dbReference type="ARBA" id="ARBA00005336"/>
    </source>
</evidence>
<organism evidence="6 7">
    <name type="scientific">Anaerocolumna chitinilytica</name>
    <dbReference type="NCBI Taxonomy" id="1727145"/>
    <lineage>
        <taxon>Bacteria</taxon>
        <taxon>Bacillati</taxon>
        <taxon>Bacillota</taxon>
        <taxon>Clostridia</taxon>
        <taxon>Lachnospirales</taxon>
        <taxon>Lachnospiraceae</taxon>
        <taxon>Anaerocolumna</taxon>
    </lineage>
</organism>
<dbReference type="KEGG" id="acht:bsdcttw_22790"/>
<protein>
    <submittedName>
        <fullName evidence="6">Beta-glucosidase</fullName>
    </submittedName>
</protein>
<proteinExistence type="inferred from homology"/>
<evidence type="ECO:0000256" key="2">
    <source>
        <dbReference type="ARBA" id="ARBA00022801"/>
    </source>
</evidence>
<keyword evidence="3" id="KW-0119">Carbohydrate metabolism</keyword>
<evidence type="ECO:0000259" key="5">
    <source>
        <dbReference type="SMART" id="SM01217"/>
    </source>
</evidence>
<dbReference type="Gene3D" id="2.60.40.10">
    <property type="entry name" value="Immunoglobulins"/>
    <property type="match status" value="1"/>
</dbReference>
<dbReference type="SUPFAM" id="SSF52279">
    <property type="entry name" value="Beta-D-glucan exohydrolase, C-terminal domain"/>
    <property type="match status" value="1"/>
</dbReference>
<evidence type="ECO:0000256" key="4">
    <source>
        <dbReference type="RuleBase" id="RU361161"/>
    </source>
</evidence>
<dbReference type="InterPro" id="IPR050288">
    <property type="entry name" value="Cellulose_deg_GH3"/>
</dbReference>
<accession>A0A7I8DLF5</accession>
<dbReference type="EMBL" id="AP023368">
    <property type="protein sequence ID" value="BCJ99238.1"/>
    <property type="molecule type" value="Genomic_DNA"/>
</dbReference>
<dbReference type="InterPro" id="IPR002772">
    <property type="entry name" value="Glyco_hydro_3_C"/>
</dbReference>
<dbReference type="Pfam" id="PF14310">
    <property type="entry name" value="Fn3-like"/>
    <property type="match status" value="1"/>
</dbReference>
<evidence type="ECO:0000313" key="7">
    <source>
        <dbReference type="Proteomes" id="UP000515703"/>
    </source>
</evidence>
<dbReference type="Gene3D" id="3.20.20.300">
    <property type="entry name" value="Glycoside hydrolase, family 3, N-terminal domain"/>
    <property type="match status" value="1"/>
</dbReference>
<dbReference type="GO" id="GO:0005975">
    <property type="term" value="P:carbohydrate metabolic process"/>
    <property type="evidence" value="ECO:0007669"/>
    <property type="project" value="InterPro"/>
</dbReference>
<keyword evidence="2 4" id="KW-0378">Hydrolase</keyword>
<dbReference type="Pfam" id="PF01915">
    <property type="entry name" value="Glyco_hydro_3_C"/>
    <property type="match status" value="1"/>
</dbReference>
<dbReference type="SUPFAM" id="SSF51445">
    <property type="entry name" value="(Trans)glycosidases"/>
    <property type="match status" value="1"/>
</dbReference>